<sequence>MANLPPLSLYIHIPWCVQKCPYCDFNSHALKGEVPHDDYVQHLLTDLRADADYAQGREIGTIFIGGGTPSLLSGPAMQTLLDGVRDCLPLAAGAEVTMEANPGTVEADRFVEYQRAGVNRISIGVQSFSEPKLQRLGRIHGPDEAKRAAHLATGLGLRSFNLDLMHGLPDQTLDEALDDLRQAIELNPPHLSWYQLTIERILCLAPVRPVLRMTTPCGISLSRDIVC</sequence>
<dbReference type="GO" id="GO:0046872">
    <property type="term" value="F:metal ion binding"/>
    <property type="evidence" value="ECO:0007669"/>
    <property type="project" value="UniProtKB-UniRule"/>
</dbReference>
<dbReference type="SUPFAM" id="SSF102114">
    <property type="entry name" value="Radical SAM enzymes"/>
    <property type="match status" value="1"/>
</dbReference>
<keyword evidence="6 13" id="KW-0963">Cytoplasm</keyword>
<dbReference type="EMBL" id="CAADJE010000025">
    <property type="protein sequence ID" value="VFS74328.1"/>
    <property type="molecule type" value="Genomic_DNA"/>
</dbReference>
<proteinExistence type="inferred from homology"/>
<dbReference type="PANTHER" id="PTHR13932">
    <property type="entry name" value="COPROPORPHYRINIGEN III OXIDASE"/>
    <property type="match status" value="1"/>
</dbReference>
<dbReference type="NCBIfam" id="TIGR00539">
    <property type="entry name" value="hemN_rel"/>
    <property type="match status" value="1"/>
</dbReference>
<keyword evidence="5 13" id="KW-0004">4Fe-4S</keyword>
<accession>A0A485BRU1</accession>
<dbReference type="InterPro" id="IPR058240">
    <property type="entry name" value="rSAM_sf"/>
</dbReference>
<feature type="domain" description="Radical SAM core" evidence="14">
    <location>
        <begin position="1"/>
        <end position="224"/>
    </location>
</feature>
<comment type="subcellular location">
    <subcellularLocation>
        <location evidence="2 13">Cytoplasm</location>
    </subcellularLocation>
</comment>
<dbReference type="FunFam" id="3.20.20.70:FF:000124">
    <property type="entry name" value="Heme chaperone HemW"/>
    <property type="match status" value="1"/>
</dbReference>
<dbReference type="InterPro" id="IPR007197">
    <property type="entry name" value="rSAM"/>
</dbReference>
<keyword evidence="12 13" id="KW-0143">Chaperone</keyword>
<evidence type="ECO:0000256" key="12">
    <source>
        <dbReference type="ARBA" id="ARBA00023186"/>
    </source>
</evidence>
<evidence type="ECO:0000256" key="6">
    <source>
        <dbReference type="ARBA" id="ARBA00022490"/>
    </source>
</evidence>
<evidence type="ECO:0000256" key="8">
    <source>
        <dbReference type="ARBA" id="ARBA00022691"/>
    </source>
</evidence>
<dbReference type="PANTHER" id="PTHR13932:SF5">
    <property type="entry name" value="RADICAL S-ADENOSYL METHIONINE DOMAIN-CONTAINING PROTEIN 1, MITOCHONDRIAL"/>
    <property type="match status" value="1"/>
</dbReference>
<evidence type="ECO:0000256" key="2">
    <source>
        <dbReference type="ARBA" id="ARBA00004496"/>
    </source>
</evidence>
<evidence type="ECO:0000256" key="7">
    <source>
        <dbReference type="ARBA" id="ARBA00022617"/>
    </source>
</evidence>
<evidence type="ECO:0000256" key="1">
    <source>
        <dbReference type="ARBA" id="ARBA00001966"/>
    </source>
</evidence>
<gene>
    <name evidence="15" type="primary">hemN_2</name>
    <name evidence="15" type="ORF">NCTC12998_04455</name>
</gene>
<dbReference type="Pfam" id="PF04055">
    <property type="entry name" value="Radical_SAM"/>
    <property type="match status" value="1"/>
</dbReference>
<reference evidence="15 16" key="1">
    <citation type="submission" date="2019-03" db="EMBL/GenBank/DDBJ databases">
        <authorList>
            <consortium name="Pathogen Informatics"/>
        </authorList>
    </citation>
    <scope>NUCLEOTIDE SEQUENCE [LARGE SCALE GENOMIC DNA]</scope>
    <source>
        <strain evidence="15 16">NCTC12998</strain>
    </source>
</reference>
<comment type="similarity">
    <text evidence="3">Belongs to the anaerobic coproporphyrinogen-III oxidase family. HemW subfamily.</text>
</comment>
<organism evidence="15 16">
    <name type="scientific">Raoultella planticola</name>
    <name type="common">Klebsiella planticola</name>
    <dbReference type="NCBI Taxonomy" id="575"/>
    <lineage>
        <taxon>Bacteria</taxon>
        <taxon>Pseudomonadati</taxon>
        <taxon>Pseudomonadota</taxon>
        <taxon>Gammaproteobacteria</taxon>
        <taxon>Enterobacterales</taxon>
        <taxon>Enterobacteriaceae</taxon>
        <taxon>Klebsiella/Raoultella group</taxon>
        <taxon>Raoultella</taxon>
    </lineage>
</organism>
<dbReference type="GO" id="GO:0006779">
    <property type="term" value="P:porphyrin-containing compound biosynthetic process"/>
    <property type="evidence" value="ECO:0007669"/>
    <property type="project" value="InterPro"/>
</dbReference>
<keyword evidence="7 13" id="KW-0349">Heme</keyword>
<evidence type="ECO:0000259" key="14">
    <source>
        <dbReference type="PROSITE" id="PS51918"/>
    </source>
</evidence>
<name>A0A485BRU1_RAOPL</name>
<dbReference type="GO" id="GO:0005737">
    <property type="term" value="C:cytoplasm"/>
    <property type="evidence" value="ECO:0007669"/>
    <property type="project" value="UniProtKB-SubCell"/>
</dbReference>
<dbReference type="AlphaFoldDB" id="A0A485BRU1"/>
<evidence type="ECO:0000256" key="9">
    <source>
        <dbReference type="ARBA" id="ARBA00022723"/>
    </source>
</evidence>
<dbReference type="SFLD" id="SFLDS00029">
    <property type="entry name" value="Radical_SAM"/>
    <property type="match status" value="1"/>
</dbReference>
<evidence type="ECO:0000256" key="3">
    <source>
        <dbReference type="ARBA" id="ARBA00006100"/>
    </source>
</evidence>
<evidence type="ECO:0000256" key="4">
    <source>
        <dbReference type="ARBA" id="ARBA00017228"/>
    </source>
</evidence>
<protein>
    <recommendedName>
        <fullName evidence="4 13">Heme chaperone HemW</fullName>
    </recommendedName>
</protein>
<dbReference type="GO" id="GO:0051539">
    <property type="term" value="F:4 iron, 4 sulfur cluster binding"/>
    <property type="evidence" value="ECO:0007669"/>
    <property type="project" value="UniProtKB-UniRule"/>
</dbReference>
<evidence type="ECO:0000313" key="16">
    <source>
        <dbReference type="Proteomes" id="UP000345637"/>
    </source>
</evidence>
<keyword evidence="15" id="KW-0560">Oxidoreductase</keyword>
<dbReference type="SMART" id="SM00729">
    <property type="entry name" value="Elp3"/>
    <property type="match status" value="1"/>
</dbReference>
<dbReference type="InterPro" id="IPR034505">
    <property type="entry name" value="Coproporphyrinogen-III_oxidase"/>
</dbReference>
<evidence type="ECO:0000256" key="11">
    <source>
        <dbReference type="ARBA" id="ARBA00023014"/>
    </source>
</evidence>
<comment type="cofactor">
    <cofactor evidence="1">
        <name>[4Fe-4S] cluster</name>
        <dbReference type="ChEBI" id="CHEBI:49883"/>
    </cofactor>
</comment>
<evidence type="ECO:0000256" key="13">
    <source>
        <dbReference type="RuleBase" id="RU364116"/>
    </source>
</evidence>
<dbReference type="InterPro" id="IPR013785">
    <property type="entry name" value="Aldolase_TIM"/>
</dbReference>
<comment type="function">
    <text evidence="13">Probably acts as a heme chaperone, transferring heme to an unknown acceptor. Binds one molecule of heme per monomer, possibly covalently. Binds 1 [4Fe-4S] cluster. The cluster is coordinated with 3 cysteines and an exchangeable S-adenosyl-L-methionine.</text>
</comment>
<dbReference type="GO" id="GO:0004109">
    <property type="term" value="F:coproporphyrinogen oxidase activity"/>
    <property type="evidence" value="ECO:0007669"/>
    <property type="project" value="InterPro"/>
</dbReference>
<evidence type="ECO:0000313" key="15">
    <source>
        <dbReference type="EMBL" id="VFS74328.1"/>
    </source>
</evidence>
<evidence type="ECO:0000256" key="10">
    <source>
        <dbReference type="ARBA" id="ARBA00023004"/>
    </source>
</evidence>
<dbReference type="Gene3D" id="3.20.20.70">
    <property type="entry name" value="Aldolase class I"/>
    <property type="match status" value="1"/>
</dbReference>
<dbReference type="SFLD" id="SFLDG01065">
    <property type="entry name" value="anaerobic_coproporphyrinogen-I"/>
    <property type="match status" value="1"/>
</dbReference>
<keyword evidence="9 13" id="KW-0479">Metal-binding</keyword>
<dbReference type="Proteomes" id="UP000345637">
    <property type="component" value="Unassembled WGS sequence"/>
</dbReference>
<dbReference type="InterPro" id="IPR006638">
    <property type="entry name" value="Elp3/MiaA/NifB-like_rSAM"/>
</dbReference>
<keyword evidence="8 13" id="KW-0949">S-adenosyl-L-methionine</keyword>
<dbReference type="PROSITE" id="PS51918">
    <property type="entry name" value="RADICAL_SAM"/>
    <property type="match status" value="1"/>
</dbReference>
<evidence type="ECO:0000256" key="5">
    <source>
        <dbReference type="ARBA" id="ARBA00022485"/>
    </source>
</evidence>
<dbReference type="CDD" id="cd01335">
    <property type="entry name" value="Radical_SAM"/>
    <property type="match status" value="1"/>
</dbReference>
<dbReference type="SFLD" id="SFLDF00288">
    <property type="entry name" value="HemN-like__clustered_with_nucl"/>
    <property type="match status" value="1"/>
</dbReference>
<keyword evidence="10 13" id="KW-0408">Iron</keyword>
<keyword evidence="11 13" id="KW-0411">Iron-sulfur</keyword>
<dbReference type="InterPro" id="IPR004559">
    <property type="entry name" value="HemW-like"/>
</dbReference>